<evidence type="ECO:0000256" key="3">
    <source>
        <dbReference type="ARBA" id="ARBA00022448"/>
    </source>
</evidence>
<keyword evidence="4 9" id="KW-0812">Transmembrane</keyword>
<evidence type="ECO:0000256" key="4">
    <source>
        <dbReference type="ARBA" id="ARBA00022692"/>
    </source>
</evidence>
<comment type="caution">
    <text evidence="10">The sequence shown here is derived from an EMBL/GenBank/DDBJ whole genome shotgun (WGS) entry which is preliminary data.</text>
</comment>
<evidence type="ECO:0000256" key="1">
    <source>
        <dbReference type="ARBA" id="ARBA00004141"/>
    </source>
</evidence>
<dbReference type="GO" id="GO:0035673">
    <property type="term" value="F:oligopeptide transmembrane transporter activity"/>
    <property type="evidence" value="ECO:0007669"/>
    <property type="project" value="InterPro"/>
</dbReference>
<keyword evidence="7 9" id="KW-1133">Transmembrane helix</keyword>
<feature type="transmembrane region" description="Helical" evidence="9">
    <location>
        <begin position="28"/>
        <end position="46"/>
    </location>
</feature>
<dbReference type="PANTHER" id="PTHR22601">
    <property type="entry name" value="ISP4 LIKE PROTEIN"/>
    <property type="match status" value="1"/>
</dbReference>
<evidence type="ECO:0000256" key="2">
    <source>
        <dbReference type="ARBA" id="ARBA00005484"/>
    </source>
</evidence>
<sequence length="97" mass="11025">MPGLNIITEYIIGYVYPERPVANMCFKVYGYISMIQALTFLQDFKLGHYMKIPPRSMFMAQVVGTVIAVVVYLATAWWLMESIPNICDTSLLPKNSP</sequence>
<keyword evidence="3" id="KW-0813">Transport</keyword>
<evidence type="ECO:0000313" key="10">
    <source>
        <dbReference type="EMBL" id="KAK4791997.1"/>
    </source>
</evidence>
<dbReference type="InterPro" id="IPR004813">
    <property type="entry name" value="OPT"/>
</dbReference>
<keyword evidence="5" id="KW-0571">Peptide transport</keyword>
<dbReference type="GO" id="GO:0016020">
    <property type="term" value="C:membrane"/>
    <property type="evidence" value="ECO:0007669"/>
    <property type="project" value="UniProtKB-SubCell"/>
</dbReference>
<protein>
    <submittedName>
        <fullName evidence="10">Uncharacterized protein</fullName>
    </submittedName>
</protein>
<organism evidence="10 11">
    <name type="scientific">Trapa natans</name>
    <name type="common">Water chestnut</name>
    <dbReference type="NCBI Taxonomy" id="22666"/>
    <lineage>
        <taxon>Eukaryota</taxon>
        <taxon>Viridiplantae</taxon>
        <taxon>Streptophyta</taxon>
        <taxon>Embryophyta</taxon>
        <taxon>Tracheophyta</taxon>
        <taxon>Spermatophyta</taxon>
        <taxon>Magnoliopsida</taxon>
        <taxon>eudicotyledons</taxon>
        <taxon>Gunneridae</taxon>
        <taxon>Pentapetalae</taxon>
        <taxon>rosids</taxon>
        <taxon>malvids</taxon>
        <taxon>Myrtales</taxon>
        <taxon>Lythraceae</taxon>
        <taxon>Trapa</taxon>
    </lineage>
</organism>
<keyword evidence="8 9" id="KW-0472">Membrane</keyword>
<evidence type="ECO:0000256" key="7">
    <source>
        <dbReference type="ARBA" id="ARBA00022989"/>
    </source>
</evidence>
<feature type="transmembrane region" description="Helical" evidence="9">
    <location>
        <begin position="58"/>
        <end position="80"/>
    </location>
</feature>
<evidence type="ECO:0000256" key="6">
    <source>
        <dbReference type="ARBA" id="ARBA00022927"/>
    </source>
</evidence>
<reference evidence="10 11" key="1">
    <citation type="journal article" date="2023" name="Hortic Res">
        <title>Pangenome of water caltrop reveals structural variations and asymmetric subgenome divergence after allopolyploidization.</title>
        <authorList>
            <person name="Zhang X."/>
            <person name="Chen Y."/>
            <person name="Wang L."/>
            <person name="Yuan Y."/>
            <person name="Fang M."/>
            <person name="Shi L."/>
            <person name="Lu R."/>
            <person name="Comes H.P."/>
            <person name="Ma Y."/>
            <person name="Chen Y."/>
            <person name="Huang G."/>
            <person name="Zhou Y."/>
            <person name="Zheng Z."/>
            <person name="Qiu Y."/>
        </authorList>
    </citation>
    <scope>NUCLEOTIDE SEQUENCE [LARGE SCALE GENOMIC DNA]</scope>
    <source>
        <strain evidence="10">F231</strain>
    </source>
</reference>
<keyword evidence="11" id="KW-1185">Reference proteome</keyword>
<proteinExistence type="inferred from homology"/>
<dbReference type="AlphaFoldDB" id="A0AAN7LTH2"/>
<dbReference type="Pfam" id="PF03169">
    <property type="entry name" value="OPT"/>
    <property type="match status" value="1"/>
</dbReference>
<keyword evidence="6" id="KW-0653">Protein transport</keyword>
<evidence type="ECO:0000256" key="9">
    <source>
        <dbReference type="SAM" id="Phobius"/>
    </source>
</evidence>
<dbReference type="GO" id="GO:0015031">
    <property type="term" value="P:protein transport"/>
    <property type="evidence" value="ECO:0007669"/>
    <property type="project" value="UniProtKB-KW"/>
</dbReference>
<gene>
    <name evidence="10" type="ORF">SAY86_022432</name>
</gene>
<evidence type="ECO:0000256" key="5">
    <source>
        <dbReference type="ARBA" id="ARBA00022856"/>
    </source>
</evidence>
<accession>A0AAN7LTH2</accession>
<comment type="subcellular location">
    <subcellularLocation>
        <location evidence="1">Membrane</location>
        <topology evidence="1">Multi-pass membrane protein</topology>
    </subcellularLocation>
</comment>
<dbReference type="InterPro" id="IPR004648">
    <property type="entry name" value="Oligpept_transpt"/>
</dbReference>
<comment type="similarity">
    <text evidence="2">Belongs to the oligopeptide OPT transporter (TC 2.A.67.1) family.</text>
</comment>
<name>A0AAN7LTH2_TRANT</name>
<dbReference type="Proteomes" id="UP001346149">
    <property type="component" value="Unassembled WGS sequence"/>
</dbReference>
<evidence type="ECO:0000256" key="8">
    <source>
        <dbReference type="ARBA" id="ARBA00023136"/>
    </source>
</evidence>
<dbReference type="EMBL" id="JAXQNO010000008">
    <property type="protein sequence ID" value="KAK4791997.1"/>
    <property type="molecule type" value="Genomic_DNA"/>
</dbReference>
<evidence type="ECO:0000313" key="11">
    <source>
        <dbReference type="Proteomes" id="UP001346149"/>
    </source>
</evidence>